<dbReference type="Proteomes" id="UP001567538">
    <property type="component" value="Unassembled WGS sequence"/>
</dbReference>
<organism evidence="2 3">
    <name type="scientific">Salvia divinorum</name>
    <name type="common">Maria pastora</name>
    <name type="synonym">Diviner's sage</name>
    <dbReference type="NCBI Taxonomy" id="28513"/>
    <lineage>
        <taxon>Eukaryota</taxon>
        <taxon>Viridiplantae</taxon>
        <taxon>Streptophyta</taxon>
        <taxon>Embryophyta</taxon>
        <taxon>Tracheophyta</taxon>
        <taxon>Spermatophyta</taxon>
        <taxon>Magnoliopsida</taxon>
        <taxon>eudicotyledons</taxon>
        <taxon>Gunneridae</taxon>
        <taxon>Pentapetalae</taxon>
        <taxon>asterids</taxon>
        <taxon>lamiids</taxon>
        <taxon>Lamiales</taxon>
        <taxon>Lamiaceae</taxon>
        <taxon>Nepetoideae</taxon>
        <taxon>Mentheae</taxon>
        <taxon>Salviinae</taxon>
        <taxon>Salvia</taxon>
        <taxon>Salvia subgen. Calosphace</taxon>
    </lineage>
</organism>
<gene>
    <name evidence="2" type="ORF">AAHA92_32956</name>
</gene>
<reference evidence="2 3" key="1">
    <citation type="submission" date="2024-06" db="EMBL/GenBank/DDBJ databases">
        <title>A chromosome level genome sequence of Diviner's sage (Salvia divinorum).</title>
        <authorList>
            <person name="Ford S.A."/>
            <person name="Ro D.-K."/>
            <person name="Ness R.W."/>
            <person name="Phillips M.A."/>
        </authorList>
    </citation>
    <scope>NUCLEOTIDE SEQUENCE [LARGE SCALE GENOMIC DNA]</scope>
    <source>
        <strain evidence="2">SAF-2024a</strain>
        <tissue evidence="2">Leaf</tissue>
    </source>
</reference>
<sequence length="81" mass="9364">MYPDPRFGYWSDQRLKSSTESSWKIREFLAPVTTRSGHTISGPVQPRFERKRKEDPTSDTDKDTTAMAALHEEDPTLRSVH</sequence>
<comment type="caution">
    <text evidence="2">The sequence shown here is derived from an EMBL/GenBank/DDBJ whole genome shotgun (WGS) entry which is preliminary data.</text>
</comment>
<protein>
    <submittedName>
        <fullName evidence="2">Uncharacterized protein</fullName>
    </submittedName>
</protein>
<dbReference type="EMBL" id="JBEAFC010000014">
    <property type="protein sequence ID" value="KAL1533009.1"/>
    <property type="molecule type" value="Genomic_DNA"/>
</dbReference>
<keyword evidence="3" id="KW-1185">Reference proteome</keyword>
<evidence type="ECO:0000313" key="3">
    <source>
        <dbReference type="Proteomes" id="UP001567538"/>
    </source>
</evidence>
<accession>A0ABD1FMD5</accession>
<feature type="region of interest" description="Disordered" evidence="1">
    <location>
        <begin position="34"/>
        <end position="81"/>
    </location>
</feature>
<proteinExistence type="predicted"/>
<evidence type="ECO:0000313" key="2">
    <source>
        <dbReference type="EMBL" id="KAL1533009.1"/>
    </source>
</evidence>
<name>A0ABD1FMD5_SALDI</name>
<feature type="compositionally biased region" description="Basic and acidic residues" evidence="1">
    <location>
        <begin position="47"/>
        <end position="81"/>
    </location>
</feature>
<evidence type="ECO:0000256" key="1">
    <source>
        <dbReference type="SAM" id="MobiDB-lite"/>
    </source>
</evidence>
<dbReference type="AlphaFoldDB" id="A0ABD1FMD5"/>